<dbReference type="GO" id="GO:0018549">
    <property type="term" value="F:methanethiol oxidase activity"/>
    <property type="evidence" value="ECO:0007669"/>
    <property type="project" value="UniProtKB-EC"/>
</dbReference>
<evidence type="ECO:0000256" key="5">
    <source>
        <dbReference type="ARBA" id="ARBA00023266"/>
    </source>
</evidence>
<dbReference type="AlphaFoldDB" id="A0A914YFK4"/>
<evidence type="ECO:0000256" key="1">
    <source>
        <dbReference type="ARBA" id="ARBA00005177"/>
    </source>
</evidence>
<comment type="catalytic activity">
    <reaction evidence="6">
        <text>methanethiol + O2 + H2O = hydrogen sulfide + formaldehyde + H2O2 + H(+)</text>
        <dbReference type="Rhea" id="RHEA:11812"/>
        <dbReference type="ChEBI" id="CHEBI:15377"/>
        <dbReference type="ChEBI" id="CHEBI:15378"/>
        <dbReference type="ChEBI" id="CHEBI:15379"/>
        <dbReference type="ChEBI" id="CHEBI:16007"/>
        <dbReference type="ChEBI" id="CHEBI:16240"/>
        <dbReference type="ChEBI" id="CHEBI:16842"/>
        <dbReference type="ChEBI" id="CHEBI:29919"/>
        <dbReference type="EC" id="1.8.3.4"/>
    </reaction>
</comment>
<evidence type="ECO:0000256" key="6">
    <source>
        <dbReference type="ARBA" id="ARBA00047539"/>
    </source>
</evidence>
<evidence type="ECO:0000256" key="4">
    <source>
        <dbReference type="ARBA" id="ARBA00015601"/>
    </source>
</evidence>
<protein>
    <recommendedName>
        <fullName evidence="4">Methanethiol oxidase</fullName>
        <ecNumber evidence="3">1.8.3.4</ecNumber>
    </recommendedName>
</protein>
<evidence type="ECO:0000313" key="8">
    <source>
        <dbReference type="WBParaSite" id="PSU_v2.g19083.t1"/>
    </source>
</evidence>
<dbReference type="PANTHER" id="PTHR23300:SF0">
    <property type="entry name" value="METHANETHIOL OXIDASE"/>
    <property type="match status" value="1"/>
</dbReference>
<dbReference type="Proteomes" id="UP000887577">
    <property type="component" value="Unplaced"/>
</dbReference>
<dbReference type="Gene3D" id="2.130.10.10">
    <property type="entry name" value="YVTN repeat-like/Quinoprotein amine dehydrogenase"/>
    <property type="match status" value="1"/>
</dbReference>
<organism evidence="7 8">
    <name type="scientific">Panagrolaimus superbus</name>
    <dbReference type="NCBI Taxonomy" id="310955"/>
    <lineage>
        <taxon>Eukaryota</taxon>
        <taxon>Metazoa</taxon>
        <taxon>Ecdysozoa</taxon>
        <taxon>Nematoda</taxon>
        <taxon>Chromadorea</taxon>
        <taxon>Rhabditida</taxon>
        <taxon>Tylenchina</taxon>
        <taxon>Panagrolaimomorpha</taxon>
        <taxon>Panagrolaimoidea</taxon>
        <taxon>Panagrolaimidae</taxon>
        <taxon>Panagrolaimus</taxon>
    </lineage>
</organism>
<dbReference type="SUPFAM" id="SSF75011">
    <property type="entry name" value="3-carboxy-cis,cis-mucoante lactonizing enzyme"/>
    <property type="match status" value="1"/>
</dbReference>
<dbReference type="EC" id="1.8.3.4" evidence="3"/>
<dbReference type="PANTHER" id="PTHR23300">
    <property type="entry name" value="METHANETHIOL OXIDASE"/>
    <property type="match status" value="1"/>
</dbReference>
<keyword evidence="5" id="KW-0711">Selenium</keyword>
<reference evidence="8" key="1">
    <citation type="submission" date="2022-11" db="UniProtKB">
        <authorList>
            <consortium name="WormBaseParasite"/>
        </authorList>
    </citation>
    <scope>IDENTIFICATION</scope>
</reference>
<dbReference type="Pfam" id="PF05694">
    <property type="entry name" value="SBP56"/>
    <property type="match status" value="1"/>
</dbReference>
<dbReference type="InterPro" id="IPR015943">
    <property type="entry name" value="WD40/YVTN_repeat-like_dom_sf"/>
</dbReference>
<evidence type="ECO:0000313" key="7">
    <source>
        <dbReference type="Proteomes" id="UP000887577"/>
    </source>
</evidence>
<sequence>MLSSLLPDILNPNKADDLAPTGPGYANPEEACKGPREKYLFITCPSSEPEKAPDALCTIDVDLESETYGQAVCKLMMPNLGDEIHHMGWNICSSCHACKDAKRSHLIITCLLTSRIYIVNAEDPTNLILTKTIEGETLKKFNVHFPHSIHCLADGNIMISTLGDAKDNNKCDFLLINNKTFEPVGTWVKGDINNGNKLFCYDFWYQPYHKVMISTEWGAPKCIKNKFNPADLALGYYGHKINIFDFPEGTLRQTIEFEGDEGWCPFEMRFKHNPKDRNAFILTALGSALYHVYKDSDEDVEWKHRVAIAIPSKTVKNWILPTMPAMPTDLVISMDDNYLFMSNWLHGDIRMFDIRDPFSIKLVGRVFVGGSIHKESGVIVEEDSELVGQPDATYVKGIKIEGGPHRLQLSLDGKRLYVTNQLFSPWERQFYQQNFISGGKLIQIDIDTEPKSTSANRMKINQDFLVDFGTLFDNGIPYFAHEIRYPGGDCVSDIFLVPPKEGTCCDKRDCD</sequence>
<keyword evidence="7" id="KW-1185">Reference proteome</keyword>
<evidence type="ECO:0000256" key="3">
    <source>
        <dbReference type="ARBA" id="ARBA00012510"/>
    </source>
</evidence>
<dbReference type="WBParaSite" id="PSU_v2.g19083.t1">
    <property type="protein sequence ID" value="PSU_v2.g19083.t1"/>
    <property type="gene ID" value="PSU_v2.g19083"/>
</dbReference>
<evidence type="ECO:0000256" key="2">
    <source>
        <dbReference type="ARBA" id="ARBA00005606"/>
    </source>
</evidence>
<dbReference type="GO" id="GO:0008430">
    <property type="term" value="F:selenium binding"/>
    <property type="evidence" value="ECO:0007669"/>
    <property type="project" value="InterPro"/>
</dbReference>
<comment type="similarity">
    <text evidence="2">Belongs to the selenium-binding protein family.</text>
</comment>
<dbReference type="InterPro" id="IPR008826">
    <property type="entry name" value="Se-bd"/>
</dbReference>
<name>A0A914YFK4_9BILA</name>
<accession>A0A914YFK4</accession>
<proteinExistence type="inferred from homology"/>
<comment type="pathway">
    <text evidence="1">Organosulfur degradation.</text>
</comment>